<feature type="domain" description="Wax synthase" evidence="9">
    <location>
        <begin position="227"/>
        <end position="308"/>
    </location>
</feature>
<organism evidence="10 11">
    <name type="scientific">Fusarium irregulare</name>
    <dbReference type="NCBI Taxonomy" id="2494466"/>
    <lineage>
        <taxon>Eukaryota</taxon>
        <taxon>Fungi</taxon>
        <taxon>Dikarya</taxon>
        <taxon>Ascomycota</taxon>
        <taxon>Pezizomycotina</taxon>
        <taxon>Sordariomycetes</taxon>
        <taxon>Hypocreomycetidae</taxon>
        <taxon>Hypocreales</taxon>
        <taxon>Nectriaceae</taxon>
        <taxon>Fusarium</taxon>
        <taxon>Fusarium incarnatum-equiseti species complex</taxon>
    </lineage>
</organism>
<evidence type="ECO:0000256" key="2">
    <source>
        <dbReference type="ARBA" id="ARBA00005179"/>
    </source>
</evidence>
<evidence type="ECO:0000313" key="10">
    <source>
        <dbReference type="EMBL" id="KAJ4016221.1"/>
    </source>
</evidence>
<keyword evidence="5 8" id="KW-0812">Transmembrane</keyword>
<dbReference type="GO" id="GO:0008374">
    <property type="term" value="F:O-acyltransferase activity"/>
    <property type="evidence" value="ECO:0007669"/>
    <property type="project" value="InterPro"/>
</dbReference>
<evidence type="ECO:0000256" key="3">
    <source>
        <dbReference type="ARBA" id="ARBA00007282"/>
    </source>
</evidence>
<gene>
    <name evidence="10" type="ORF">NW766_004412</name>
</gene>
<dbReference type="PANTHER" id="PTHR31595">
    <property type="entry name" value="LONG-CHAIN-ALCOHOL O-FATTY-ACYLTRANSFERASE 3-RELATED"/>
    <property type="match status" value="1"/>
</dbReference>
<comment type="pathway">
    <text evidence="2">Secondary metabolite biosynthesis.</text>
</comment>
<evidence type="ECO:0000256" key="8">
    <source>
        <dbReference type="SAM" id="Phobius"/>
    </source>
</evidence>
<keyword evidence="4" id="KW-0808">Transferase</keyword>
<evidence type="ECO:0000256" key="7">
    <source>
        <dbReference type="ARBA" id="ARBA00023136"/>
    </source>
</evidence>
<dbReference type="EMBL" id="JAPDHF010000006">
    <property type="protein sequence ID" value="KAJ4016221.1"/>
    <property type="molecule type" value="Genomic_DNA"/>
</dbReference>
<evidence type="ECO:0000259" key="9">
    <source>
        <dbReference type="Pfam" id="PF13813"/>
    </source>
</evidence>
<dbReference type="GO" id="GO:0006629">
    <property type="term" value="P:lipid metabolic process"/>
    <property type="evidence" value="ECO:0007669"/>
    <property type="project" value="InterPro"/>
</dbReference>
<comment type="subcellular location">
    <subcellularLocation>
        <location evidence="1">Membrane</location>
        <topology evidence="1">Multi-pass membrane protein</topology>
    </subcellularLocation>
</comment>
<reference evidence="10" key="1">
    <citation type="submission" date="2022-10" db="EMBL/GenBank/DDBJ databases">
        <title>Fusarium specimens isolated from Avocado Roots.</title>
        <authorList>
            <person name="Stajich J."/>
            <person name="Roper C."/>
            <person name="Heimlech-Rivalta G."/>
        </authorList>
    </citation>
    <scope>NUCLEOTIDE SEQUENCE</scope>
    <source>
        <strain evidence="10">CF00143</strain>
    </source>
</reference>
<feature type="transmembrane region" description="Helical" evidence="8">
    <location>
        <begin position="35"/>
        <end position="56"/>
    </location>
</feature>
<evidence type="ECO:0000256" key="1">
    <source>
        <dbReference type="ARBA" id="ARBA00004141"/>
    </source>
</evidence>
<evidence type="ECO:0000256" key="4">
    <source>
        <dbReference type="ARBA" id="ARBA00022679"/>
    </source>
</evidence>
<dbReference type="GO" id="GO:0016020">
    <property type="term" value="C:membrane"/>
    <property type="evidence" value="ECO:0007669"/>
    <property type="project" value="UniProtKB-SubCell"/>
</dbReference>
<comment type="caution">
    <text evidence="10">The sequence shown here is derived from an EMBL/GenBank/DDBJ whole genome shotgun (WGS) entry which is preliminary data.</text>
</comment>
<keyword evidence="6 8" id="KW-1133">Transmembrane helix</keyword>
<feature type="transmembrane region" description="Helical" evidence="8">
    <location>
        <begin position="343"/>
        <end position="363"/>
    </location>
</feature>
<name>A0A9W8PT48_9HYPO</name>
<sequence length="383" mass="43543">MESLSAMLGLRIWGIICIHLFVFSSTVVFTRQNAIVLRLGAIAILCYLNYVFHLAVLETSMTTTQKCAICNMSWGFWVSGAEQLLLSRFDVEDLTKKSEGPVGRLTLLWRGVKLYFNLRRIGARGETSTRRRQPQSRVQLLRSKTIELLCVYLILDVALNAPLPEGHLITRDKETLFKLSNLSSEDIGFRFGGTLGYWVLSFVCNRFNNACAAIASLALGLSQPDEWPSLNGSISACYTIRGFWGTFWHQLYRRQLTGWGDFIPDKILRVHRGTLLSRYTRLTLAFLLSGLMHHPMVSVYGLGTDDTWCCEKFFLLQAFGIVVEDAVQALTERLAMPRPMRRLIGYLWVGVFLVWSTPVWMFPPMRRGDSGKMVPFSLVSLFK</sequence>
<proteinExistence type="inferred from homology"/>
<dbReference type="InterPro" id="IPR032805">
    <property type="entry name" value="Wax_synthase_dom"/>
</dbReference>
<accession>A0A9W8PT48</accession>
<dbReference type="OrthoDB" id="1077582at2759"/>
<feature type="transmembrane region" description="Helical" evidence="8">
    <location>
        <begin position="12"/>
        <end position="29"/>
    </location>
</feature>
<keyword evidence="7 8" id="KW-0472">Membrane</keyword>
<evidence type="ECO:0000313" key="11">
    <source>
        <dbReference type="Proteomes" id="UP001152130"/>
    </source>
</evidence>
<dbReference type="InterPro" id="IPR044851">
    <property type="entry name" value="Wax_synthase"/>
</dbReference>
<dbReference type="Pfam" id="PF13813">
    <property type="entry name" value="MBOAT_2"/>
    <property type="match status" value="1"/>
</dbReference>
<dbReference type="Proteomes" id="UP001152130">
    <property type="component" value="Unassembled WGS sequence"/>
</dbReference>
<dbReference type="AlphaFoldDB" id="A0A9W8PT48"/>
<evidence type="ECO:0000256" key="5">
    <source>
        <dbReference type="ARBA" id="ARBA00022692"/>
    </source>
</evidence>
<dbReference type="PANTHER" id="PTHR31595:SF57">
    <property type="entry name" value="OS04G0481900 PROTEIN"/>
    <property type="match status" value="1"/>
</dbReference>
<protein>
    <recommendedName>
        <fullName evidence="9">Wax synthase domain-containing protein</fullName>
    </recommendedName>
</protein>
<evidence type="ECO:0000256" key="6">
    <source>
        <dbReference type="ARBA" id="ARBA00022989"/>
    </source>
</evidence>
<keyword evidence="11" id="KW-1185">Reference proteome</keyword>
<comment type="similarity">
    <text evidence="3">Belongs to the wax synthase family.</text>
</comment>